<comment type="caution">
    <text evidence="2">The sequence shown here is derived from an EMBL/GenBank/DDBJ whole genome shotgun (WGS) entry which is preliminary data.</text>
</comment>
<protein>
    <submittedName>
        <fullName evidence="2">RloB domain-containing protein</fullName>
    </submittedName>
</protein>
<dbReference type="Proteomes" id="UP000565715">
    <property type="component" value="Unassembled WGS sequence"/>
</dbReference>
<accession>A0A846XK35</accession>
<dbReference type="EMBL" id="JAAXOO010000005">
    <property type="protein sequence ID" value="NKY35649.1"/>
    <property type="molecule type" value="Genomic_DNA"/>
</dbReference>
<proteinExistence type="predicted"/>
<gene>
    <name evidence="2" type="ORF">HGA13_21615</name>
</gene>
<evidence type="ECO:0000313" key="2">
    <source>
        <dbReference type="EMBL" id="NKY35649.1"/>
    </source>
</evidence>
<dbReference type="RefSeq" id="WP_068047936.1">
    <property type="nucleotide sequence ID" value="NZ_JAAXOO010000005.1"/>
</dbReference>
<evidence type="ECO:0000256" key="1">
    <source>
        <dbReference type="SAM" id="MobiDB-lite"/>
    </source>
</evidence>
<feature type="region of interest" description="Disordered" evidence="1">
    <location>
        <begin position="178"/>
        <end position="199"/>
    </location>
</feature>
<reference evidence="2 3" key="1">
    <citation type="submission" date="2020-04" db="EMBL/GenBank/DDBJ databases">
        <title>MicrobeNet Type strains.</title>
        <authorList>
            <person name="Nicholson A.C."/>
        </authorList>
    </citation>
    <scope>NUCLEOTIDE SEQUENCE [LARGE SCALE GENOMIC DNA]</scope>
    <source>
        <strain evidence="2 3">DSM 45078</strain>
    </source>
</reference>
<name>A0A846XK35_9NOCA</name>
<organism evidence="2 3">
    <name type="scientific">Nocardia speluncae</name>
    <dbReference type="NCBI Taxonomy" id="419477"/>
    <lineage>
        <taxon>Bacteria</taxon>
        <taxon>Bacillati</taxon>
        <taxon>Actinomycetota</taxon>
        <taxon>Actinomycetes</taxon>
        <taxon>Mycobacteriales</taxon>
        <taxon>Nocardiaceae</taxon>
        <taxon>Nocardia</taxon>
    </lineage>
</organism>
<dbReference type="AlphaFoldDB" id="A0A846XK35"/>
<dbReference type="Pfam" id="PF13707">
    <property type="entry name" value="RloB"/>
    <property type="match status" value="1"/>
</dbReference>
<keyword evidence="3" id="KW-1185">Reference proteome</keyword>
<sequence>MSARERGRRAKSLKRRTETTPVRTTFRVYTEGISTEPEYIDALKRLPEFADMVSVDISIEEAGATPMHLVETACADKRRADLDIDFYWCVFDVEFPQPHPYLHRARQMASDNGVQLAVSNPCFEFWLIIHQRHHTGPLTTDEAIRLRRQLDGSDGKHLDGVLYLKLIDNAIRRAQSLRKKHHEENTDFPDDNPSSSFDRLVTHIREVAKTNK</sequence>
<dbReference type="InterPro" id="IPR025591">
    <property type="entry name" value="RloB"/>
</dbReference>
<evidence type="ECO:0000313" key="3">
    <source>
        <dbReference type="Proteomes" id="UP000565715"/>
    </source>
</evidence>